<evidence type="ECO:0000256" key="3">
    <source>
        <dbReference type="ARBA" id="ARBA00022741"/>
    </source>
</evidence>
<keyword evidence="4" id="KW-0067">ATP-binding</keyword>
<dbReference type="AlphaFoldDB" id="A0AAW0GS15"/>
<keyword evidence="5" id="KW-0539">Nucleus</keyword>
<evidence type="ECO:0000256" key="4">
    <source>
        <dbReference type="ARBA" id="ARBA00022840"/>
    </source>
</evidence>
<evidence type="ECO:0000256" key="1">
    <source>
        <dbReference type="ARBA" id="ARBA00004123"/>
    </source>
</evidence>
<dbReference type="InterPro" id="IPR032324">
    <property type="entry name" value="Clp1_N"/>
</dbReference>
<dbReference type="GO" id="GO:0006397">
    <property type="term" value="P:mRNA processing"/>
    <property type="evidence" value="ECO:0007669"/>
    <property type="project" value="UniProtKB-KW"/>
</dbReference>
<dbReference type="GO" id="GO:0005524">
    <property type="term" value="F:ATP binding"/>
    <property type="evidence" value="ECO:0007669"/>
    <property type="project" value="UniProtKB-KW"/>
</dbReference>
<name>A0AAW0GS15_9APHY</name>
<feature type="domain" description="Clp1 N-terminal" evidence="6">
    <location>
        <begin position="17"/>
        <end position="78"/>
    </location>
</feature>
<sequence>MSTDNQPEAAPSREWVLNPETEYRFELDVGTTLAIKVLRGQAEIFGAELVEGKTYLFYEECKAAVFTWIGCTIEMSLQIQLLTFVPPLSNSHRRLHYRSTIY</sequence>
<reference evidence="7 8" key="1">
    <citation type="submission" date="2022-09" db="EMBL/GenBank/DDBJ databases">
        <authorList>
            <person name="Palmer J.M."/>
        </authorList>
    </citation>
    <scope>NUCLEOTIDE SEQUENCE [LARGE SCALE GENOMIC DNA]</scope>
    <source>
        <strain evidence="7 8">DSM 7382</strain>
    </source>
</reference>
<dbReference type="FunFam" id="2.60.120.1030:FF:000001">
    <property type="entry name" value="Protein CLP1 homolog 5"/>
    <property type="match status" value="1"/>
</dbReference>
<keyword evidence="8" id="KW-1185">Reference proteome</keyword>
<evidence type="ECO:0000256" key="2">
    <source>
        <dbReference type="ARBA" id="ARBA00022664"/>
    </source>
</evidence>
<proteinExistence type="predicted"/>
<comment type="caution">
    <text evidence="7">The sequence shown here is derived from an EMBL/GenBank/DDBJ whole genome shotgun (WGS) entry which is preliminary data.</text>
</comment>
<evidence type="ECO:0000259" key="6">
    <source>
        <dbReference type="Pfam" id="PF16573"/>
    </source>
</evidence>
<dbReference type="Proteomes" id="UP001385951">
    <property type="component" value="Unassembled WGS sequence"/>
</dbReference>
<dbReference type="EMBL" id="JASBNA010000003">
    <property type="protein sequence ID" value="KAK7693830.1"/>
    <property type="molecule type" value="Genomic_DNA"/>
</dbReference>
<dbReference type="InterPro" id="IPR038239">
    <property type="entry name" value="Clp1_N_sf"/>
</dbReference>
<dbReference type="Pfam" id="PF16573">
    <property type="entry name" value="CLP1_N"/>
    <property type="match status" value="1"/>
</dbReference>
<evidence type="ECO:0000313" key="8">
    <source>
        <dbReference type="Proteomes" id="UP001385951"/>
    </source>
</evidence>
<accession>A0AAW0GS15</accession>
<evidence type="ECO:0000256" key="5">
    <source>
        <dbReference type="ARBA" id="ARBA00023242"/>
    </source>
</evidence>
<keyword evidence="3" id="KW-0547">Nucleotide-binding</keyword>
<dbReference type="Gene3D" id="2.60.120.1030">
    <property type="entry name" value="Clp1, DNA binding domain"/>
    <property type="match status" value="1"/>
</dbReference>
<dbReference type="GO" id="GO:0005634">
    <property type="term" value="C:nucleus"/>
    <property type="evidence" value="ECO:0007669"/>
    <property type="project" value="UniProtKB-SubCell"/>
</dbReference>
<organism evidence="7 8">
    <name type="scientific">Cerrena zonata</name>
    <dbReference type="NCBI Taxonomy" id="2478898"/>
    <lineage>
        <taxon>Eukaryota</taxon>
        <taxon>Fungi</taxon>
        <taxon>Dikarya</taxon>
        <taxon>Basidiomycota</taxon>
        <taxon>Agaricomycotina</taxon>
        <taxon>Agaricomycetes</taxon>
        <taxon>Polyporales</taxon>
        <taxon>Cerrenaceae</taxon>
        <taxon>Cerrena</taxon>
    </lineage>
</organism>
<protein>
    <submittedName>
        <fullName evidence="7">Cleavage polyadenylation factor subunit clp1</fullName>
    </submittedName>
</protein>
<evidence type="ECO:0000313" key="7">
    <source>
        <dbReference type="EMBL" id="KAK7693830.1"/>
    </source>
</evidence>
<keyword evidence="2" id="KW-0507">mRNA processing</keyword>
<gene>
    <name evidence="7" type="primary">CLP1_1</name>
    <name evidence="7" type="ORF">QCA50_003402</name>
</gene>
<comment type="subcellular location">
    <subcellularLocation>
        <location evidence="1">Nucleus</location>
    </subcellularLocation>
</comment>